<dbReference type="Pfam" id="PF05960">
    <property type="entry name" value="DUF885"/>
    <property type="match status" value="1"/>
</dbReference>
<protein>
    <submittedName>
        <fullName evidence="1">Uncharacterized protein</fullName>
    </submittedName>
</protein>
<sequence>MAPALDGSRPGTYFVPVQNPHTRLRIIEEATAFHEAVPGHHFENARIAMLGDLPLLRRKAPLGAFSEGWAL</sequence>
<evidence type="ECO:0000313" key="2">
    <source>
        <dbReference type="Proteomes" id="UP000093053"/>
    </source>
</evidence>
<reference evidence="1 2" key="1">
    <citation type="submission" date="2016-07" db="EMBL/GenBank/DDBJ databases">
        <title>Complete genome sequence of the Lentzea guizhouensis DHS C013.</title>
        <authorList>
            <person name="Cao C."/>
        </authorList>
    </citation>
    <scope>NUCLEOTIDE SEQUENCE [LARGE SCALE GENOMIC DNA]</scope>
    <source>
        <strain evidence="1 2">DHS C013</strain>
    </source>
</reference>
<proteinExistence type="predicted"/>
<dbReference type="Proteomes" id="UP000093053">
    <property type="component" value="Chromosome"/>
</dbReference>
<evidence type="ECO:0000313" key="1">
    <source>
        <dbReference type="EMBL" id="ANZ36794.1"/>
    </source>
</evidence>
<organism evidence="1 2">
    <name type="scientific">Lentzea guizhouensis</name>
    <dbReference type="NCBI Taxonomy" id="1586287"/>
    <lineage>
        <taxon>Bacteria</taxon>
        <taxon>Bacillati</taxon>
        <taxon>Actinomycetota</taxon>
        <taxon>Actinomycetes</taxon>
        <taxon>Pseudonocardiales</taxon>
        <taxon>Pseudonocardiaceae</taxon>
        <taxon>Lentzea</taxon>
    </lineage>
</organism>
<dbReference type="STRING" id="1586287.BBK82_12660"/>
<dbReference type="KEGG" id="led:BBK82_12660"/>
<name>A0A1B2HGF7_9PSEU</name>
<keyword evidence="2" id="KW-1185">Reference proteome</keyword>
<dbReference type="OrthoDB" id="9760040at2"/>
<gene>
    <name evidence="1" type="ORF">BBK82_12660</name>
</gene>
<dbReference type="InterPro" id="IPR010281">
    <property type="entry name" value="DUF885"/>
</dbReference>
<accession>A0A1B2HGF7</accession>
<dbReference type="AlphaFoldDB" id="A0A1B2HGF7"/>
<dbReference type="EMBL" id="CP016793">
    <property type="protein sequence ID" value="ANZ36794.1"/>
    <property type="molecule type" value="Genomic_DNA"/>
</dbReference>